<dbReference type="Gene3D" id="3.40.1390.20">
    <property type="entry name" value="HprK N-terminal domain-like"/>
    <property type="match status" value="1"/>
</dbReference>
<dbReference type="InterPro" id="IPR042112">
    <property type="entry name" value="P_AcTrfase_dom2"/>
</dbReference>
<evidence type="ECO:0000256" key="2">
    <source>
        <dbReference type="ARBA" id="ARBA00004989"/>
    </source>
</evidence>
<dbReference type="STRING" id="516051.VC82_563"/>
<dbReference type="Pfam" id="PF13500">
    <property type="entry name" value="AAA_26"/>
    <property type="match status" value="1"/>
</dbReference>
<dbReference type="PATRIC" id="fig|516051.4.peg.585"/>
<evidence type="ECO:0000256" key="10">
    <source>
        <dbReference type="ARBA" id="ARBA00023315"/>
    </source>
</evidence>
<evidence type="ECO:0000256" key="1">
    <source>
        <dbReference type="ARBA" id="ARBA00004496"/>
    </source>
</evidence>
<evidence type="ECO:0000256" key="4">
    <source>
        <dbReference type="ARBA" id="ARBA00009786"/>
    </source>
</evidence>
<dbReference type="EC" id="2.3.1.8" evidence="6"/>
<dbReference type="EMBL" id="CP011071">
    <property type="protein sequence ID" value="AKA34236.1"/>
    <property type="molecule type" value="Genomic_DNA"/>
</dbReference>
<dbReference type="Pfam" id="PF07085">
    <property type="entry name" value="DRTGG"/>
    <property type="match status" value="1"/>
</dbReference>
<dbReference type="UniPathway" id="UPA00340">
    <property type="reaction ID" value="UER00459"/>
</dbReference>
<dbReference type="KEGG" id="mlt:VC82_563"/>
<dbReference type="Gene3D" id="3.40.50.300">
    <property type="entry name" value="P-loop containing nucleotide triphosphate hydrolases"/>
    <property type="match status" value="1"/>
</dbReference>
<dbReference type="InterPro" id="IPR028979">
    <property type="entry name" value="Ser_kin/Pase_Hpr-like_N_sf"/>
</dbReference>
<evidence type="ECO:0000256" key="11">
    <source>
        <dbReference type="ARBA" id="ARBA00031108"/>
    </source>
</evidence>
<comment type="pathway">
    <text evidence="2">Metabolic intermediate biosynthesis; acetyl-CoA biosynthesis; acetyl-CoA from acetate: step 2/2.</text>
</comment>
<dbReference type="Proteomes" id="UP000032726">
    <property type="component" value="Chromosome"/>
</dbReference>
<evidence type="ECO:0000256" key="6">
    <source>
        <dbReference type="ARBA" id="ARBA00012707"/>
    </source>
</evidence>
<keyword evidence="15" id="KW-1185">Reference proteome</keyword>
<dbReference type="Gene3D" id="3.40.50.10750">
    <property type="entry name" value="Isocitrate/Isopropylmalate dehydrogenase-like"/>
    <property type="match status" value="1"/>
</dbReference>
<dbReference type="NCBIfam" id="NF004167">
    <property type="entry name" value="PRK05632.1"/>
    <property type="match status" value="1"/>
</dbReference>
<keyword evidence="8" id="KW-0963">Cytoplasm</keyword>
<dbReference type="CDD" id="cd03109">
    <property type="entry name" value="DTBS"/>
    <property type="match status" value="1"/>
</dbReference>
<dbReference type="InterPro" id="IPR004614">
    <property type="entry name" value="P_AcTrfase"/>
</dbReference>
<accession>A0A0D5YQW5</accession>
<keyword evidence="9 14" id="KW-0808">Transferase</keyword>
<dbReference type="Gene3D" id="3.40.50.10950">
    <property type="match status" value="1"/>
</dbReference>
<evidence type="ECO:0000259" key="13">
    <source>
        <dbReference type="Pfam" id="PF07085"/>
    </source>
</evidence>
<dbReference type="PIRSF" id="PIRSF006107">
    <property type="entry name" value="PhpActrans_proteobac"/>
    <property type="match status" value="1"/>
</dbReference>
<feature type="domain" description="Phosphate acetyl/butaryl transferase" evidence="12">
    <location>
        <begin position="411"/>
        <end position="730"/>
    </location>
</feature>
<evidence type="ECO:0000313" key="15">
    <source>
        <dbReference type="Proteomes" id="UP000032726"/>
    </source>
</evidence>
<dbReference type="HOGENOM" id="CLU_019723_3_0_10"/>
<evidence type="ECO:0000256" key="5">
    <source>
        <dbReference type="ARBA" id="ARBA00011643"/>
    </source>
</evidence>
<dbReference type="InterPro" id="IPR010766">
    <property type="entry name" value="DRTGG"/>
</dbReference>
<dbReference type="NCBIfam" id="TIGR00651">
    <property type="entry name" value="pta"/>
    <property type="match status" value="1"/>
</dbReference>
<dbReference type="AlphaFoldDB" id="A0A0D5YQW5"/>
<feature type="domain" description="DRTGG" evidence="13">
    <location>
        <begin position="254"/>
        <end position="364"/>
    </location>
</feature>
<dbReference type="GO" id="GO:0006085">
    <property type="term" value="P:acetyl-CoA biosynthetic process"/>
    <property type="evidence" value="ECO:0007669"/>
    <property type="project" value="UniProtKB-UniPathway"/>
</dbReference>
<proteinExistence type="inferred from homology"/>
<gene>
    <name evidence="14" type="ORF">VC82_563</name>
</gene>
<comment type="subunit">
    <text evidence="5">Homohexamer.</text>
</comment>
<name>A0A0D5YQW5_9FLAO</name>
<comment type="similarity">
    <text evidence="4">In the N-terminal section; belongs to the CobB/CobQ family.</text>
</comment>
<dbReference type="GO" id="GO:0005737">
    <property type="term" value="C:cytoplasm"/>
    <property type="evidence" value="ECO:0007669"/>
    <property type="project" value="UniProtKB-SubCell"/>
</dbReference>
<evidence type="ECO:0000256" key="9">
    <source>
        <dbReference type="ARBA" id="ARBA00022679"/>
    </source>
</evidence>
<organism evidence="14 15">
    <name type="scientific">Flagellimonas lutaonensis</name>
    <dbReference type="NCBI Taxonomy" id="516051"/>
    <lineage>
        <taxon>Bacteria</taxon>
        <taxon>Pseudomonadati</taxon>
        <taxon>Bacteroidota</taxon>
        <taxon>Flavobacteriia</taxon>
        <taxon>Flavobacteriales</taxon>
        <taxon>Flavobacteriaceae</taxon>
        <taxon>Flagellimonas</taxon>
    </lineage>
</organism>
<comment type="similarity">
    <text evidence="3">In the C-terminal section; belongs to the phosphate acetyltransferase and butyryltransferase family.</text>
</comment>
<dbReference type="FunFam" id="3.40.50.10750:FF:000001">
    <property type="entry name" value="Phosphate acetyltransferase"/>
    <property type="match status" value="1"/>
</dbReference>
<dbReference type="PANTHER" id="PTHR43356:SF3">
    <property type="entry name" value="PHOSPHATE ACETYLTRANSFERASE"/>
    <property type="match status" value="1"/>
</dbReference>
<dbReference type="InterPro" id="IPR042113">
    <property type="entry name" value="P_AcTrfase_dom1"/>
</dbReference>
<evidence type="ECO:0000259" key="12">
    <source>
        <dbReference type="Pfam" id="PF01515"/>
    </source>
</evidence>
<dbReference type="NCBIfam" id="NF007233">
    <property type="entry name" value="PRK09653.1"/>
    <property type="match status" value="1"/>
</dbReference>
<dbReference type="SUPFAM" id="SSF52540">
    <property type="entry name" value="P-loop containing nucleoside triphosphate hydrolases"/>
    <property type="match status" value="1"/>
</dbReference>
<keyword evidence="10" id="KW-0012">Acyltransferase</keyword>
<evidence type="ECO:0000256" key="3">
    <source>
        <dbReference type="ARBA" id="ARBA00008756"/>
    </source>
</evidence>
<dbReference type="SUPFAM" id="SSF75138">
    <property type="entry name" value="HprK N-terminal domain-like"/>
    <property type="match status" value="1"/>
</dbReference>
<dbReference type="GO" id="GO:0008959">
    <property type="term" value="F:phosphate acetyltransferase activity"/>
    <property type="evidence" value="ECO:0007669"/>
    <property type="project" value="UniProtKB-EC"/>
</dbReference>
<dbReference type="InterPro" id="IPR027417">
    <property type="entry name" value="P-loop_NTPase"/>
</dbReference>
<sequence>MFNNAQYAFQKTKIFIIRTNRWITVKESHKFAASNPRMVMNKAVYIATTEPKSGKSIVSLGLMQVLLGKIAKVGYFRPIIDDLVDGKEDNHIHTVISYFELDLKHDEAYAFTRSQVVKKLNKNKEDEVLDKIIRKYKAIEDRFDFVLVEGTDFTGEGGIIEWDINVLMAKNLGIPTIILTSGVGKTLDEFIGDMYLAYDSFKDKGVEVVMLVANKIRPENVTLVKEALKNELPDDVLVGTIPLNPILGNPTIKEIVDQLEGEVLFGEDYMNNQAGHFGVGAMQLRNYLTHLREDGLVITPGDRADIILGALQANLSSNYPTVSGIVLTGGLRPEESIIKLIEGLSEVVPIISVQDDTFDITNRVGAIAPKIYAENTQKITTSIQDFAKYTPVEELADRLITFTPNGITPRMFQYNLLKTAQTDKKHIVLPEGSDERILYAAKELVDTGAATITLLGDPQQITEKVTQLDLDLDIGKISILDPASADCFDDYAETLYELRKHKNLNRAMARDLMTDVSYFGTMMVYKGHADGMVSGAVHTTQHTIRPALQFIKTVPGVSLVSSIFFMCLPDRVVVFGDCAINPNPTAEQLAEIAISSADTGAAFGIEPKIAMLSYSSGTSGMGEDVDRVRTATELVKQKRPDLKIEGPIQYDAAVDLQVGRSKLPDSQVAGQATIFIFPDLNTGNNTYKAVQRETGALAIGPMLQGLRKPVNDLSRGCTVDDIVNTVIITAIQAQGM</sequence>
<dbReference type="InterPro" id="IPR002505">
    <property type="entry name" value="PTA_PTB"/>
</dbReference>
<dbReference type="Pfam" id="PF01515">
    <property type="entry name" value="PTA_PTB"/>
    <property type="match status" value="1"/>
</dbReference>
<dbReference type="PANTHER" id="PTHR43356">
    <property type="entry name" value="PHOSPHATE ACETYLTRANSFERASE"/>
    <property type="match status" value="1"/>
</dbReference>
<reference evidence="14 15" key="1">
    <citation type="submission" date="2015-03" db="EMBL/GenBank/DDBJ databases">
        <title>Complete genome sequence of Muricauda lutaonensis CC-HSB-11T, isolated from a coastal hot spring.</title>
        <authorList>
            <person name="Kim K.M."/>
        </authorList>
    </citation>
    <scope>NUCLEOTIDE SEQUENCE [LARGE SCALE GENOMIC DNA]</scope>
    <source>
        <strain evidence="14 15">CC-HSB-11</strain>
    </source>
</reference>
<dbReference type="SUPFAM" id="SSF53659">
    <property type="entry name" value="Isocitrate/Isopropylmalate dehydrogenase-like"/>
    <property type="match status" value="1"/>
</dbReference>
<comment type="subcellular location">
    <subcellularLocation>
        <location evidence="1">Cytoplasm</location>
    </subcellularLocation>
</comment>
<evidence type="ECO:0000313" key="14">
    <source>
        <dbReference type="EMBL" id="AKA34236.1"/>
    </source>
</evidence>
<dbReference type="InterPro" id="IPR016475">
    <property type="entry name" value="P-Actrans_bac"/>
</dbReference>
<evidence type="ECO:0000256" key="7">
    <source>
        <dbReference type="ARBA" id="ARBA00021528"/>
    </source>
</evidence>
<protein>
    <recommendedName>
        <fullName evidence="7">Phosphate acetyltransferase</fullName>
        <ecNumber evidence="6">2.3.1.8</ecNumber>
    </recommendedName>
    <alternativeName>
        <fullName evidence="11">Phosphotransacetylase</fullName>
    </alternativeName>
</protein>
<evidence type="ECO:0000256" key="8">
    <source>
        <dbReference type="ARBA" id="ARBA00022490"/>
    </source>
</evidence>
<dbReference type="InterPro" id="IPR050500">
    <property type="entry name" value="Phos_Acetyltrans/Butyryltrans"/>
</dbReference>